<feature type="compositionally biased region" description="Basic and acidic residues" evidence="1">
    <location>
        <begin position="171"/>
        <end position="185"/>
    </location>
</feature>
<proteinExistence type="predicted"/>
<accession>A0A084GEG7</accession>
<comment type="caution">
    <text evidence="2">The sequence shown here is derived from an EMBL/GenBank/DDBJ whole genome shotgun (WGS) entry which is preliminary data.</text>
</comment>
<sequence>MDGEQSSFGDADEVLVHRCVTIPRNDYLIPTAFPDIEVVSFIHNPQLRAHLIDTPGFDDTERSDVQALLDISHWLSSSFKDFLRYGDTLESARGIVEYILSPEREVTLDIQDEIVNEHCKIGDTSAAIEPNAEIIRERASRAETERLQTEYQREMERQRRRNKKKFRQMKKNQDEINRQLEEQANCRRSRHPHTP</sequence>
<evidence type="ECO:0000313" key="3">
    <source>
        <dbReference type="Proteomes" id="UP000028545"/>
    </source>
</evidence>
<feature type="compositionally biased region" description="Basic and acidic residues" evidence="1">
    <location>
        <begin position="144"/>
        <end position="157"/>
    </location>
</feature>
<gene>
    <name evidence="2" type="ORF">SAPIO_CDS1517</name>
</gene>
<evidence type="ECO:0000313" key="2">
    <source>
        <dbReference type="EMBL" id="KEZ45729.1"/>
    </source>
</evidence>
<dbReference type="HOGENOM" id="CLU_1397072_0_0_1"/>
<dbReference type="OrthoDB" id="8954335at2759"/>
<dbReference type="VEuPathDB" id="FungiDB:SAPIO_CDS1517"/>
<protein>
    <recommendedName>
        <fullName evidence="4">G domain-containing protein</fullName>
    </recommendedName>
</protein>
<dbReference type="RefSeq" id="XP_016645528.1">
    <property type="nucleotide sequence ID" value="XM_016784771.1"/>
</dbReference>
<feature type="compositionally biased region" description="Basic residues" evidence="1">
    <location>
        <begin position="158"/>
        <end position="170"/>
    </location>
</feature>
<dbReference type="AlphaFoldDB" id="A0A084GEG7"/>
<dbReference type="Proteomes" id="UP000028545">
    <property type="component" value="Unassembled WGS sequence"/>
</dbReference>
<feature type="region of interest" description="Disordered" evidence="1">
    <location>
        <begin position="144"/>
        <end position="195"/>
    </location>
</feature>
<dbReference type="KEGG" id="sapo:SAPIO_CDS1517"/>
<keyword evidence="3" id="KW-1185">Reference proteome</keyword>
<name>A0A084GEG7_PSEDA</name>
<reference evidence="2 3" key="1">
    <citation type="journal article" date="2014" name="Genome Announc.">
        <title>Draft genome sequence of the pathogenic fungus Scedosporium apiospermum.</title>
        <authorList>
            <person name="Vandeputte P."/>
            <person name="Ghamrawi S."/>
            <person name="Rechenmann M."/>
            <person name="Iltis A."/>
            <person name="Giraud S."/>
            <person name="Fleury M."/>
            <person name="Thornton C."/>
            <person name="Delhaes L."/>
            <person name="Meyer W."/>
            <person name="Papon N."/>
            <person name="Bouchara J.P."/>
        </authorList>
    </citation>
    <scope>NUCLEOTIDE SEQUENCE [LARGE SCALE GENOMIC DNA]</scope>
    <source>
        <strain evidence="2 3">IHEM 14462</strain>
    </source>
</reference>
<dbReference type="EMBL" id="JOWA01000066">
    <property type="protein sequence ID" value="KEZ45729.1"/>
    <property type="molecule type" value="Genomic_DNA"/>
</dbReference>
<evidence type="ECO:0008006" key="4">
    <source>
        <dbReference type="Google" id="ProtNLM"/>
    </source>
</evidence>
<dbReference type="GeneID" id="27720589"/>
<evidence type="ECO:0000256" key="1">
    <source>
        <dbReference type="SAM" id="MobiDB-lite"/>
    </source>
</evidence>
<organism evidence="2 3">
    <name type="scientific">Pseudallescheria apiosperma</name>
    <name type="common">Scedosporium apiospermum</name>
    <dbReference type="NCBI Taxonomy" id="563466"/>
    <lineage>
        <taxon>Eukaryota</taxon>
        <taxon>Fungi</taxon>
        <taxon>Dikarya</taxon>
        <taxon>Ascomycota</taxon>
        <taxon>Pezizomycotina</taxon>
        <taxon>Sordariomycetes</taxon>
        <taxon>Hypocreomycetidae</taxon>
        <taxon>Microascales</taxon>
        <taxon>Microascaceae</taxon>
        <taxon>Scedosporium</taxon>
    </lineage>
</organism>